<evidence type="ECO:0000313" key="1">
    <source>
        <dbReference type="EMBL" id="MDR4125540.1"/>
    </source>
</evidence>
<dbReference type="Proteomes" id="UP001232156">
    <property type="component" value="Unassembled WGS sequence"/>
</dbReference>
<evidence type="ECO:0000313" key="2">
    <source>
        <dbReference type="Proteomes" id="UP001232156"/>
    </source>
</evidence>
<dbReference type="Gene3D" id="3.30.420.10">
    <property type="entry name" value="Ribonuclease H-like superfamily/Ribonuclease H"/>
    <property type="match status" value="1"/>
</dbReference>
<gene>
    <name evidence="1" type="ORF">Q8947_06035</name>
</gene>
<dbReference type="SUPFAM" id="SSF53098">
    <property type="entry name" value="Ribonuclease H-like"/>
    <property type="match status" value="1"/>
</dbReference>
<accession>A0ABU1D516</accession>
<keyword evidence="2" id="KW-1185">Reference proteome</keyword>
<dbReference type="InterPro" id="IPR012337">
    <property type="entry name" value="RNaseH-like_sf"/>
</dbReference>
<comment type="caution">
    <text evidence="1">The sequence shown here is derived from an EMBL/GenBank/DDBJ whole genome shotgun (WGS) entry which is preliminary data.</text>
</comment>
<reference evidence="1 2" key="1">
    <citation type="submission" date="2023-08" db="EMBL/GenBank/DDBJ databases">
        <title>Alcaligenaceae gen. nov., a novel taxon isolated from the sludge of Yixing Pesticide Factory.</title>
        <authorList>
            <person name="Ruan L."/>
        </authorList>
    </citation>
    <scope>NUCLEOTIDE SEQUENCE [LARGE SCALE GENOMIC DNA]</scope>
    <source>
        <strain evidence="1 2">LG-2</strain>
    </source>
</reference>
<dbReference type="EMBL" id="JAUZQE010000010">
    <property type="protein sequence ID" value="MDR4125540.1"/>
    <property type="molecule type" value="Genomic_DNA"/>
</dbReference>
<name>A0ABU1D516_9BURK</name>
<sequence>MRTLALDMGSRCGWAIGKAGEVCSGVWDIAPRRGESPGMRYLHLRAHLQHVRAAYPDLAAVFYEQAHHRGGAATEYAVGCVATVQAWCAEHGIEHAAVHSATIKKHATGKGNAPKDAVMAAMRGRGFTPADDNEADALALLDWAFAQGGAR</sequence>
<dbReference type="RefSeq" id="WP_347286731.1">
    <property type="nucleotide sequence ID" value="NZ_JAUZQE010000010.1"/>
</dbReference>
<proteinExistence type="predicted"/>
<dbReference type="InterPro" id="IPR036397">
    <property type="entry name" value="RNaseH_sf"/>
</dbReference>
<protein>
    <submittedName>
        <fullName evidence="1">Uncharacterized protein</fullName>
    </submittedName>
</protein>
<organism evidence="1 2">
    <name type="scientific">Yanghanlia caeni</name>
    <dbReference type="NCBI Taxonomy" id="3064283"/>
    <lineage>
        <taxon>Bacteria</taxon>
        <taxon>Pseudomonadati</taxon>
        <taxon>Pseudomonadota</taxon>
        <taxon>Betaproteobacteria</taxon>
        <taxon>Burkholderiales</taxon>
        <taxon>Alcaligenaceae</taxon>
        <taxon>Yanghanlia</taxon>
    </lineage>
</organism>